<dbReference type="InterPro" id="IPR011206">
    <property type="entry name" value="Citrate_lyase_beta/mcl1/mcl2"/>
</dbReference>
<keyword evidence="6" id="KW-1185">Reference proteome</keyword>
<organism evidence="5 6">
    <name type="scientific">Nonomuraea guangzhouensis</name>
    <dbReference type="NCBI Taxonomy" id="1291555"/>
    <lineage>
        <taxon>Bacteria</taxon>
        <taxon>Bacillati</taxon>
        <taxon>Actinomycetota</taxon>
        <taxon>Actinomycetes</taxon>
        <taxon>Streptosporangiales</taxon>
        <taxon>Streptosporangiaceae</taxon>
        <taxon>Nonomuraea</taxon>
    </lineage>
</organism>
<protein>
    <submittedName>
        <fullName evidence="5">HpcH/HpaI aldolase/citrate lyase family protein</fullName>
    </submittedName>
</protein>
<comment type="cofactor">
    <cofactor evidence="1">
        <name>Mg(2+)</name>
        <dbReference type="ChEBI" id="CHEBI:18420"/>
    </cofactor>
</comment>
<dbReference type="PANTHER" id="PTHR32308">
    <property type="entry name" value="LYASE BETA SUBUNIT, PUTATIVE (AFU_ORTHOLOGUE AFUA_4G13030)-RELATED"/>
    <property type="match status" value="1"/>
</dbReference>
<evidence type="ECO:0000256" key="2">
    <source>
        <dbReference type="ARBA" id="ARBA00022723"/>
    </source>
</evidence>
<evidence type="ECO:0000256" key="1">
    <source>
        <dbReference type="ARBA" id="ARBA00001946"/>
    </source>
</evidence>
<feature type="domain" description="HpcH/HpaI aldolase/citrate lyase" evidence="4">
    <location>
        <begin position="9"/>
        <end position="231"/>
    </location>
</feature>
<accession>A0ABW4FY78</accession>
<dbReference type="EMBL" id="JBHUCM010000001">
    <property type="protein sequence ID" value="MFD1535446.1"/>
    <property type="molecule type" value="Genomic_DNA"/>
</dbReference>
<dbReference type="RefSeq" id="WP_219536815.1">
    <property type="nucleotide sequence ID" value="NZ_JAHKRM010000032.1"/>
</dbReference>
<comment type="caution">
    <text evidence="5">The sequence shown here is derived from an EMBL/GenBank/DDBJ whole genome shotgun (WGS) entry which is preliminary data.</text>
</comment>
<dbReference type="GO" id="GO:0016829">
    <property type="term" value="F:lyase activity"/>
    <property type="evidence" value="ECO:0007669"/>
    <property type="project" value="UniProtKB-KW"/>
</dbReference>
<dbReference type="Pfam" id="PF03328">
    <property type="entry name" value="HpcH_HpaI"/>
    <property type="match status" value="1"/>
</dbReference>
<reference evidence="6" key="1">
    <citation type="journal article" date="2019" name="Int. J. Syst. Evol. Microbiol.">
        <title>The Global Catalogue of Microorganisms (GCM) 10K type strain sequencing project: providing services to taxonomists for standard genome sequencing and annotation.</title>
        <authorList>
            <consortium name="The Broad Institute Genomics Platform"/>
            <consortium name="The Broad Institute Genome Sequencing Center for Infectious Disease"/>
            <person name="Wu L."/>
            <person name="Ma J."/>
        </authorList>
    </citation>
    <scope>NUCLEOTIDE SEQUENCE [LARGE SCALE GENOMIC DNA]</scope>
    <source>
        <strain evidence="6">CGMCC 1.15399</strain>
    </source>
</reference>
<evidence type="ECO:0000259" key="4">
    <source>
        <dbReference type="Pfam" id="PF03328"/>
    </source>
</evidence>
<gene>
    <name evidence="5" type="ORF">ACFSJ0_00290</name>
</gene>
<evidence type="ECO:0000313" key="6">
    <source>
        <dbReference type="Proteomes" id="UP001597097"/>
    </source>
</evidence>
<sequence length="296" mass="31341">MSSERLPLRSLLFVPGTKTEWLVKAESAGADAAILDLEDAVPPVGKVTARARVADAIAGATGDMALFVRINPLDGWAAAEDLRAITHARLAGVVLPKVADPGDVLLADRLLTWCEREHGLPEGHIALVPLLESAAALRGAYDIGRAAPRVAYLGAVTGKGGDVERAIGYRWSPQGTETLTLRSRVLLDVRAAGVPCPIAGLWTNLADIEGLRAFAEQNRSLGYEGMMAIHPAHIPVINEAFSPTPEELARYARMIAAVEEAQARGAGAITFEGDMVDEAMAARARAVLRKTGMSSI</sequence>
<proteinExistence type="predicted"/>
<keyword evidence="5" id="KW-0456">Lyase</keyword>
<evidence type="ECO:0000313" key="5">
    <source>
        <dbReference type="EMBL" id="MFD1535446.1"/>
    </source>
</evidence>
<dbReference type="PANTHER" id="PTHR32308:SF0">
    <property type="entry name" value="HPCH_HPAI ALDOLASE_CITRATE LYASE DOMAIN-CONTAINING PROTEIN"/>
    <property type="match status" value="1"/>
</dbReference>
<keyword evidence="2" id="KW-0479">Metal-binding</keyword>
<dbReference type="PIRSF" id="PIRSF015582">
    <property type="entry name" value="Cit_lyase_B"/>
    <property type="match status" value="1"/>
</dbReference>
<evidence type="ECO:0000256" key="3">
    <source>
        <dbReference type="ARBA" id="ARBA00022842"/>
    </source>
</evidence>
<dbReference type="Proteomes" id="UP001597097">
    <property type="component" value="Unassembled WGS sequence"/>
</dbReference>
<keyword evidence="3" id="KW-0460">Magnesium</keyword>
<name>A0ABW4FY78_9ACTN</name>
<dbReference type="InterPro" id="IPR005000">
    <property type="entry name" value="Aldolase/citrate-lyase_domain"/>
</dbReference>